<organism evidence="1 2">
    <name type="scientific">Rhodobacter maris</name>
    <dbReference type="NCBI Taxonomy" id="446682"/>
    <lineage>
        <taxon>Bacteria</taxon>
        <taxon>Pseudomonadati</taxon>
        <taxon>Pseudomonadota</taxon>
        <taxon>Alphaproteobacteria</taxon>
        <taxon>Rhodobacterales</taxon>
        <taxon>Rhodobacter group</taxon>
        <taxon>Rhodobacter</taxon>
    </lineage>
</organism>
<dbReference type="AlphaFoldDB" id="A0A285TH94"/>
<reference evidence="2" key="1">
    <citation type="submission" date="2017-08" db="EMBL/GenBank/DDBJ databases">
        <authorList>
            <person name="Varghese N."/>
            <person name="Submissions S."/>
        </authorList>
    </citation>
    <scope>NUCLEOTIDE SEQUENCE [LARGE SCALE GENOMIC DNA]</scope>
    <source>
        <strain evidence="2">JA276</strain>
    </source>
</reference>
<protein>
    <submittedName>
        <fullName evidence="1">Uncharacterized protein</fullName>
    </submittedName>
</protein>
<gene>
    <name evidence="1" type="ORF">SAMN05877831_12313</name>
</gene>
<dbReference type="OrthoDB" id="8373799at2"/>
<proteinExistence type="predicted"/>
<keyword evidence="2" id="KW-1185">Reference proteome</keyword>
<name>A0A285TH94_9RHOB</name>
<dbReference type="Proteomes" id="UP000219111">
    <property type="component" value="Unassembled WGS sequence"/>
</dbReference>
<accession>A0A285TH94</accession>
<evidence type="ECO:0000313" key="2">
    <source>
        <dbReference type="Proteomes" id="UP000219111"/>
    </source>
</evidence>
<dbReference type="EMBL" id="OBMT01000023">
    <property type="protein sequence ID" value="SOC21412.1"/>
    <property type="molecule type" value="Genomic_DNA"/>
</dbReference>
<evidence type="ECO:0000313" key="1">
    <source>
        <dbReference type="EMBL" id="SOC21412.1"/>
    </source>
</evidence>
<sequence>MALIITLSPCRDDRALTLSLAGRVLTITGIAVDLDAEIPEAAIDWIIGAPVTDGDDTLLTLLFPIGPNAPAAACFPVPLRVEADGPVALPPRDGATG</sequence>
<dbReference type="RefSeq" id="WP_097071462.1">
    <property type="nucleotide sequence ID" value="NZ_OBMT01000023.1"/>
</dbReference>